<evidence type="ECO:0000313" key="1">
    <source>
        <dbReference type="EMBL" id="KIK18724.1"/>
    </source>
</evidence>
<organism evidence="1 2">
    <name type="scientific">Pisolithus microcarpus 441</name>
    <dbReference type="NCBI Taxonomy" id="765257"/>
    <lineage>
        <taxon>Eukaryota</taxon>
        <taxon>Fungi</taxon>
        <taxon>Dikarya</taxon>
        <taxon>Basidiomycota</taxon>
        <taxon>Agaricomycotina</taxon>
        <taxon>Agaricomycetes</taxon>
        <taxon>Agaricomycetidae</taxon>
        <taxon>Boletales</taxon>
        <taxon>Sclerodermatineae</taxon>
        <taxon>Pisolithaceae</taxon>
        <taxon>Pisolithus</taxon>
    </lineage>
</organism>
<reference evidence="1 2" key="1">
    <citation type="submission" date="2014-04" db="EMBL/GenBank/DDBJ databases">
        <authorList>
            <consortium name="DOE Joint Genome Institute"/>
            <person name="Kuo A."/>
            <person name="Kohler A."/>
            <person name="Costa M.D."/>
            <person name="Nagy L.G."/>
            <person name="Floudas D."/>
            <person name="Copeland A."/>
            <person name="Barry K.W."/>
            <person name="Cichocki N."/>
            <person name="Veneault-Fourrey C."/>
            <person name="LaButti K."/>
            <person name="Lindquist E.A."/>
            <person name="Lipzen A."/>
            <person name="Lundell T."/>
            <person name="Morin E."/>
            <person name="Murat C."/>
            <person name="Sun H."/>
            <person name="Tunlid A."/>
            <person name="Henrissat B."/>
            <person name="Grigoriev I.V."/>
            <person name="Hibbett D.S."/>
            <person name="Martin F."/>
            <person name="Nordberg H.P."/>
            <person name="Cantor M.N."/>
            <person name="Hua S.X."/>
        </authorList>
    </citation>
    <scope>NUCLEOTIDE SEQUENCE [LARGE SCALE GENOMIC DNA]</scope>
    <source>
        <strain evidence="1 2">441</strain>
    </source>
</reference>
<gene>
    <name evidence="1" type="ORF">PISMIDRAFT_24608</name>
</gene>
<protein>
    <submittedName>
        <fullName evidence="1">Uncharacterized protein</fullName>
    </submittedName>
</protein>
<proteinExistence type="predicted"/>
<dbReference type="EMBL" id="KN833798">
    <property type="protein sequence ID" value="KIK18724.1"/>
    <property type="molecule type" value="Genomic_DNA"/>
</dbReference>
<dbReference type="STRING" id="765257.A0A0C9YXU2"/>
<dbReference type="HOGENOM" id="CLU_354925_0_0_1"/>
<reference evidence="2" key="2">
    <citation type="submission" date="2015-01" db="EMBL/GenBank/DDBJ databases">
        <title>Evolutionary Origins and Diversification of the Mycorrhizal Mutualists.</title>
        <authorList>
            <consortium name="DOE Joint Genome Institute"/>
            <consortium name="Mycorrhizal Genomics Consortium"/>
            <person name="Kohler A."/>
            <person name="Kuo A."/>
            <person name="Nagy L.G."/>
            <person name="Floudas D."/>
            <person name="Copeland A."/>
            <person name="Barry K.W."/>
            <person name="Cichocki N."/>
            <person name="Veneault-Fourrey C."/>
            <person name="LaButti K."/>
            <person name="Lindquist E.A."/>
            <person name="Lipzen A."/>
            <person name="Lundell T."/>
            <person name="Morin E."/>
            <person name="Murat C."/>
            <person name="Riley R."/>
            <person name="Ohm R."/>
            <person name="Sun H."/>
            <person name="Tunlid A."/>
            <person name="Henrissat B."/>
            <person name="Grigoriev I.V."/>
            <person name="Hibbett D.S."/>
            <person name="Martin F."/>
        </authorList>
    </citation>
    <scope>NUCLEOTIDE SEQUENCE [LARGE SCALE GENOMIC DNA]</scope>
    <source>
        <strain evidence="2">441</strain>
    </source>
</reference>
<accession>A0A0C9YXU2</accession>
<evidence type="ECO:0000313" key="2">
    <source>
        <dbReference type="Proteomes" id="UP000054018"/>
    </source>
</evidence>
<dbReference type="AlphaFoldDB" id="A0A0C9YXU2"/>
<dbReference type="OrthoDB" id="2678540at2759"/>
<name>A0A0C9YXU2_9AGAM</name>
<dbReference type="Proteomes" id="UP000054018">
    <property type="component" value="Unassembled WGS sequence"/>
</dbReference>
<sequence>MPPIKCTYVQLEVSTDKVPCNHCKQLFTTWGLKSHEASCICRQEKTRRRKEFTNAADKVVEAQMKGRHKEKWHLCRVQAASVIAQEQQPAAVPHPTPFNLDTLSTLSMDLTANAAMSSISDTSMAGIPDGPDELTLHLSVSTPPSANIQPDSFKTEFHPKSGHPMMVDSFSTFDCSQGQTQNQPMVDDDSQPWHPFQTCEDFEFSEIAHQAALNKDHMNKLLSLIQQNQIAKGKVKFTLQSHHDITKAWKCMAKLMTPVPADSGNEVYKRSQKDGEALMQKQSLQPVKNAFWHINHSDPHHALSFDHLHYDDMGMGDHLFKETKKNLAEIGHHAEKAVDDHDGNKLTDIVKQLPFTAQSVLSPRKHPIGFALLWCIASYLSYHMYIILNIHTETTIATGECKLLAFQHHLEILQLDHRSLVSEFICSWLDHDDEECLKWMLDRHVLEDQENKLLDNNVFSGHIYLGSPQPPIMIANVEKTFTSCPFQSFHKKLTHFLNEFLPLCDIPIPGGHSWFVVPQEDKYCDISHIDIYNMSALAQLPGSFKLWKSYLQMRMSYMLGSPIHEERAGGGKKFPVLRDALEEHNYSEEWDSGLDGVISLEEWKSLIATYECTLTWLPKTLLLALKLPSYCCLWQGGLHVGSMSVLKGKVPTSYLGLLGHRLLFAEEVGLDVSDTVESNAMDARADAEAKVKELHLWMGNSYKKLLPMYNEDEDLLSKCKLNIEHIICKDGLRVYKDQAGCFWTDIATYWIIQALLQPSQPGTSHKYSKFTPNSMKMRMRRISKKWSAMWI</sequence>
<keyword evidence="2" id="KW-1185">Reference proteome</keyword>